<evidence type="ECO:0000313" key="2">
    <source>
        <dbReference type="EMBL" id="PAQ04334.1"/>
    </source>
</evidence>
<evidence type="ECO:0000313" key="3">
    <source>
        <dbReference type="Proteomes" id="UP000216215"/>
    </source>
</evidence>
<dbReference type="Proteomes" id="UP000216215">
    <property type="component" value="Unassembled WGS sequence"/>
</dbReference>
<keyword evidence="3" id="KW-1185">Reference proteome</keyword>
<name>A0AB36RH47_9HYPH</name>
<feature type="compositionally biased region" description="Basic residues" evidence="1">
    <location>
        <begin position="42"/>
        <end position="54"/>
    </location>
</feature>
<reference evidence="3" key="1">
    <citation type="submission" date="2017-08" db="EMBL/GenBank/DDBJ databases">
        <title>Mesorhizobium wenxinae sp. nov., a novel rhizobial species isolated from root nodules of chickpea (Cicer arietinum L.).</title>
        <authorList>
            <person name="Zhang J."/>
        </authorList>
    </citation>
    <scope>NUCLEOTIDE SEQUENCE [LARGE SCALE GENOMIC DNA]</scope>
    <source>
        <strain evidence="3">USDA 3392</strain>
    </source>
</reference>
<proteinExistence type="predicted"/>
<evidence type="ECO:0000256" key="1">
    <source>
        <dbReference type="SAM" id="MobiDB-lite"/>
    </source>
</evidence>
<comment type="caution">
    <text evidence="2">The sequence shown here is derived from an EMBL/GenBank/DDBJ whole genome shotgun (WGS) entry which is preliminary data.</text>
</comment>
<dbReference type="AlphaFoldDB" id="A0AB36RH47"/>
<feature type="region of interest" description="Disordered" evidence="1">
    <location>
        <begin position="30"/>
        <end position="56"/>
    </location>
</feature>
<gene>
    <name evidence="2" type="ORF">CIT25_00445</name>
</gene>
<sequence length="232" mass="25913">MRPLALVAKRRAPRNATGLASAIFEPAPRPRARAQDYVRPPARARRRASSHAPRRSYFGSIPHAELLRSAARRIVDRRVLHLLKMWRECPVEETDDRGRKTRTAKVRDSLSRIQQHDLVALQCTGNRRWRTRRRAPRKEKDDDLAQTLKSAAHQRHYGGHGIIGRSKRDGGNCGVTHCDPSLLKQGSPVDWMRLSAKSSRTCDVRLAAMPLLGAATCLTPARAPPPPAGRSG</sequence>
<accession>A0AB36RH47</accession>
<protein>
    <submittedName>
        <fullName evidence="2">Uncharacterized protein</fullName>
    </submittedName>
</protein>
<dbReference type="EMBL" id="NPKI01000001">
    <property type="protein sequence ID" value="PAQ04334.1"/>
    <property type="molecule type" value="Genomic_DNA"/>
</dbReference>
<organism evidence="2 3">
    <name type="scientific">Mesorhizobium mediterraneum</name>
    <dbReference type="NCBI Taxonomy" id="43617"/>
    <lineage>
        <taxon>Bacteria</taxon>
        <taxon>Pseudomonadati</taxon>
        <taxon>Pseudomonadota</taxon>
        <taxon>Alphaproteobacteria</taxon>
        <taxon>Hyphomicrobiales</taxon>
        <taxon>Phyllobacteriaceae</taxon>
        <taxon>Mesorhizobium</taxon>
    </lineage>
</organism>